<evidence type="ECO:0000256" key="2">
    <source>
        <dbReference type="ARBA" id="ARBA00022692"/>
    </source>
</evidence>
<keyword evidence="8" id="KW-1185">Reference proteome</keyword>
<feature type="transmembrane region" description="Helical" evidence="5">
    <location>
        <begin position="39"/>
        <end position="57"/>
    </location>
</feature>
<proteinExistence type="predicted"/>
<keyword evidence="2 5" id="KW-0812">Transmembrane</keyword>
<evidence type="ECO:0000256" key="3">
    <source>
        <dbReference type="ARBA" id="ARBA00022989"/>
    </source>
</evidence>
<dbReference type="Gene3D" id="1.20.1250.20">
    <property type="entry name" value="MFS general substrate transporter like domains"/>
    <property type="match status" value="2"/>
</dbReference>
<feature type="transmembrane region" description="Helical" evidence="5">
    <location>
        <begin position="240"/>
        <end position="259"/>
    </location>
</feature>
<feature type="transmembrane region" description="Helical" evidence="5">
    <location>
        <begin position="198"/>
        <end position="219"/>
    </location>
</feature>
<name>A0ABP0J5T2_9DINO</name>
<dbReference type="InterPro" id="IPR011701">
    <property type="entry name" value="MFS"/>
</dbReference>
<evidence type="ECO:0000313" key="7">
    <source>
        <dbReference type="EMBL" id="CAK9009709.1"/>
    </source>
</evidence>
<dbReference type="PROSITE" id="PS50850">
    <property type="entry name" value="MFS"/>
    <property type="match status" value="1"/>
</dbReference>
<reference evidence="7 8" key="1">
    <citation type="submission" date="2024-02" db="EMBL/GenBank/DDBJ databases">
        <authorList>
            <person name="Chen Y."/>
            <person name="Shah S."/>
            <person name="Dougan E. K."/>
            <person name="Thang M."/>
            <person name="Chan C."/>
        </authorList>
    </citation>
    <scope>NUCLEOTIDE SEQUENCE [LARGE SCALE GENOMIC DNA]</scope>
</reference>
<keyword evidence="3 5" id="KW-1133">Transmembrane helix</keyword>
<dbReference type="Proteomes" id="UP001642484">
    <property type="component" value="Unassembled WGS sequence"/>
</dbReference>
<dbReference type="PANTHER" id="PTHR43826">
    <property type="entry name" value="GLUCOSE-6-PHOSPHATE EXCHANGER SLC37A4"/>
    <property type="match status" value="1"/>
</dbReference>
<feature type="transmembrane region" description="Helical" evidence="5">
    <location>
        <begin position="109"/>
        <end position="127"/>
    </location>
</feature>
<evidence type="ECO:0000256" key="4">
    <source>
        <dbReference type="ARBA" id="ARBA00023136"/>
    </source>
</evidence>
<keyword evidence="4 5" id="KW-0472">Membrane</keyword>
<comment type="subcellular location">
    <subcellularLocation>
        <location evidence="1">Endomembrane system</location>
        <topology evidence="1">Multi-pass membrane protein</topology>
    </subcellularLocation>
</comment>
<evidence type="ECO:0000256" key="1">
    <source>
        <dbReference type="ARBA" id="ARBA00004127"/>
    </source>
</evidence>
<comment type="caution">
    <text evidence="7">The sequence shown here is derived from an EMBL/GenBank/DDBJ whole genome shotgun (WGS) entry which is preliminary data.</text>
</comment>
<feature type="transmembrane region" description="Helical" evidence="5">
    <location>
        <begin position="163"/>
        <end position="186"/>
    </location>
</feature>
<dbReference type="PANTHER" id="PTHR43826:SF3">
    <property type="entry name" value="GLUCOSE-6-PHOSPHATE EXCHANGER SLC37A4"/>
    <property type="match status" value="1"/>
</dbReference>
<accession>A0ABP0J5T2</accession>
<gene>
    <name evidence="7" type="ORF">CCMP2556_LOCUS9778</name>
</gene>
<dbReference type="InterPro" id="IPR036259">
    <property type="entry name" value="MFS_trans_sf"/>
</dbReference>
<protein>
    <recommendedName>
        <fullName evidence="6">Major facilitator superfamily (MFS) profile domain-containing protein</fullName>
    </recommendedName>
</protein>
<feature type="transmembrane region" description="Helical" evidence="5">
    <location>
        <begin position="265"/>
        <end position="284"/>
    </location>
</feature>
<dbReference type="EMBL" id="CAXAMN010004503">
    <property type="protein sequence ID" value="CAK9009709.1"/>
    <property type="molecule type" value="Genomic_DNA"/>
</dbReference>
<sequence length="332" mass="34493">MSSVLTADLSPSRCLVFGLLLTAACNLLAAVVPATSPTNLAVVLAVLWAMNGLFQGLGSPSCARIISAWCSAKERGSFWSLWNMSNNLGGALAPLMVSLGAAAGWRGSLLLAGASAAFISIFVAFLVQDSPDGQVEAVKSHSEGIHLSGLSLLWKGCLLKPGMACLALANFVVYGLKSAMISWLAFYVQAHGHTALSAAGRLSMFEIGGLFGSLVSGPLSDKYWHLRGSGAPLVGCRVQVASASVLAILLPAMITVVFGPSRISFIAMFAVGFGLYVAQALAALSGLELVTGRAAGVEEDLPPLESMVEEDLPPLKSMVEQQEALSRLIIDG</sequence>
<dbReference type="InterPro" id="IPR051337">
    <property type="entry name" value="OPA_Antiporter"/>
</dbReference>
<dbReference type="InterPro" id="IPR020846">
    <property type="entry name" value="MFS_dom"/>
</dbReference>
<dbReference type="SUPFAM" id="SSF103473">
    <property type="entry name" value="MFS general substrate transporter"/>
    <property type="match status" value="1"/>
</dbReference>
<evidence type="ECO:0000256" key="5">
    <source>
        <dbReference type="SAM" id="Phobius"/>
    </source>
</evidence>
<evidence type="ECO:0000259" key="6">
    <source>
        <dbReference type="PROSITE" id="PS50850"/>
    </source>
</evidence>
<dbReference type="Pfam" id="PF07690">
    <property type="entry name" value="MFS_1"/>
    <property type="match status" value="1"/>
</dbReference>
<organism evidence="7 8">
    <name type="scientific">Durusdinium trenchii</name>
    <dbReference type="NCBI Taxonomy" id="1381693"/>
    <lineage>
        <taxon>Eukaryota</taxon>
        <taxon>Sar</taxon>
        <taxon>Alveolata</taxon>
        <taxon>Dinophyceae</taxon>
        <taxon>Suessiales</taxon>
        <taxon>Symbiodiniaceae</taxon>
        <taxon>Durusdinium</taxon>
    </lineage>
</organism>
<evidence type="ECO:0000313" key="8">
    <source>
        <dbReference type="Proteomes" id="UP001642484"/>
    </source>
</evidence>
<feature type="domain" description="Major facilitator superfamily (MFS) profile" evidence="6">
    <location>
        <begin position="1"/>
        <end position="332"/>
    </location>
</feature>